<dbReference type="EMBL" id="CP011026">
    <property type="protein sequence ID" value="ATC88755.1"/>
    <property type="molecule type" value="Genomic_DNA"/>
</dbReference>
<evidence type="ECO:0000313" key="2">
    <source>
        <dbReference type="Proteomes" id="UP000016505"/>
    </source>
</evidence>
<organism evidence="1 2">
    <name type="scientific">Pseudoalteromonas arctica A 37-1-2</name>
    <dbReference type="NCBI Taxonomy" id="1117313"/>
    <lineage>
        <taxon>Bacteria</taxon>
        <taxon>Pseudomonadati</taxon>
        <taxon>Pseudomonadota</taxon>
        <taxon>Gammaproteobacteria</taxon>
        <taxon>Alteromonadales</taxon>
        <taxon>Pseudoalteromonadaceae</taxon>
        <taxon>Pseudoalteromonas</taxon>
    </lineage>
</organism>
<evidence type="ECO:0000313" key="1">
    <source>
        <dbReference type="EMBL" id="ATC88755.1"/>
    </source>
</evidence>
<reference evidence="1 2" key="1">
    <citation type="journal article" date="2012" name="J. Bacteriol.">
        <title>Genome sequences of type strains of seven species of the marine bacterium Pseudoalteromonas.</title>
        <authorList>
            <person name="Xie B.B."/>
            <person name="Shu Y.L."/>
            <person name="Qin Q.L."/>
            <person name="Rong J.C."/>
            <person name="Zhang X.Y."/>
            <person name="Chen X.L."/>
            <person name="Shi M."/>
            <person name="He H.L."/>
            <person name="Zhou B.C."/>
            <person name="Zhang Y.Z."/>
        </authorList>
    </citation>
    <scope>NUCLEOTIDE SEQUENCE [LARGE SCALE GENOMIC DNA]</scope>
    <source>
        <strain evidence="1 2">A 37-1-2</strain>
    </source>
</reference>
<name>A0A290SAR1_9GAMM</name>
<dbReference type="RefSeq" id="WP_010553075.1">
    <property type="nucleotide sequence ID" value="NZ_CP011026.1"/>
</dbReference>
<dbReference type="Proteomes" id="UP000016505">
    <property type="component" value="Chromosome II"/>
</dbReference>
<dbReference type="KEGG" id="part:PARC_b0572"/>
<protein>
    <submittedName>
        <fullName evidence="1">Uncharacterized protein</fullName>
    </submittedName>
</protein>
<accession>A0A290SAR1</accession>
<proteinExistence type="predicted"/>
<gene>
    <name evidence="1" type="ORF">PARC_b0572</name>
</gene>
<dbReference type="AlphaFoldDB" id="A0A290SAR1"/>
<sequence>MKKNIVSSNTEQEDFKLNSENELAKTLGSILERLTEIETTKAVSVQPNITSEKIYYPAPKEEKGCCCFEIILYRARVLVAQGGAGSIEPSDGGGPLNSNMELIFGATADGFSAAYPGVASYVSMSENGGWLVFNQKIALVEGNQSIAVSASAREIEATILESKAGKGEFGNSETAYMNLTCDCQVMPVQLEVQLSGGSINKRGLVLVELTAKKVCCPCC</sequence>